<evidence type="ECO:0000256" key="1">
    <source>
        <dbReference type="SAM" id="MobiDB-lite"/>
    </source>
</evidence>
<dbReference type="SMART" id="SM00054">
    <property type="entry name" value="EFh"/>
    <property type="match status" value="3"/>
</dbReference>
<dbReference type="PROSITE" id="PS50222">
    <property type="entry name" value="EF_HAND_2"/>
    <property type="match status" value="1"/>
</dbReference>
<dbReference type="RefSeq" id="WP_110793554.1">
    <property type="nucleotide sequence ID" value="NZ_QJRY01000008.1"/>
</dbReference>
<organism evidence="3 4">
    <name type="scientific">Rhizobium wuzhouense</name>
    <dbReference type="NCBI Taxonomy" id="1986026"/>
    <lineage>
        <taxon>Bacteria</taxon>
        <taxon>Pseudomonadati</taxon>
        <taxon>Pseudomonadota</taxon>
        <taxon>Alphaproteobacteria</taxon>
        <taxon>Hyphomicrobiales</taxon>
        <taxon>Rhizobiaceae</taxon>
        <taxon>Rhizobium/Agrobacterium group</taxon>
        <taxon>Rhizobium</taxon>
    </lineage>
</organism>
<dbReference type="InterPro" id="IPR011992">
    <property type="entry name" value="EF-hand-dom_pair"/>
</dbReference>
<dbReference type="InterPro" id="IPR018247">
    <property type="entry name" value="EF_Hand_1_Ca_BS"/>
</dbReference>
<dbReference type="InterPro" id="IPR002048">
    <property type="entry name" value="EF_hand_dom"/>
</dbReference>
<protein>
    <recommendedName>
        <fullName evidence="2">EF-hand domain-containing protein</fullName>
    </recommendedName>
</protein>
<evidence type="ECO:0000313" key="4">
    <source>
        <dbReference type="Proteomes" id="UP000247536"/>
    </source>
</evidence>
<evidence type="ECO:0000313" key="3">
    <source>
        <dbReference type="EMBL" id="PYB70913.1"/>
    </source>
</evidence>
<dbReference type="EMBL" id="QJRY01000008">
    <property type="protein sequence ID" value="PYB70913.1"/>
    <property type="molecule type" value="Genomic_DNA"/>
</dbReference>
<proteinExistence type="predicted"/>
<gene>
    <name evidence="3" type="ORF">DMY87_20880</name>
</gene>
<dbReference type="PROSITE" id="PS00018">
    <property type="entry name" value="EF_HAND_1"/>
    <property type="match status" value="2"/>
</dbReference>
<dbReference type="Pfam" id="PF13202">
    <property type="entry name" value="EF-hand_5"/>
    <property type="match status" value="2"/>
</dbReference>
<comment type="caution">
    <text evidence="3">The sequence shown here is derived from an EMBL/GenBank/DDBJ whole genome shotgun (WGS) entry which is preliminary data.</text>
</comment>
<feature type="compositionally biased region" description="Basic and acidic residues" evidence="1">
    <location>
        <begin position="29"/>
        <end position="38"/>
    </location>
</feature>
<dbReference type="Gene3D" id="1.10.238.10">
    <property type="entry name" value="EF-hand"/>
    <property type="match status" value="1"/>
</dbReference>
<reference evidence="3 4" key="1">
    <citation type="submission" date="2018-06" db="EMBL/GenBank/DDBJ databases">
        <title>Rhizobium wuzhouense sp. nov., isolated from roots of Oryza officinalis.</title>
        <authorList>
            <person name="Yuan T."/>
        </authorList>
    </citation>
    <scope>NUCLEOTIDE SEQUENCE [LARGE SCALE GENOMIC DNA]</scope>
    <source>
        <strain evidence="3 4">W44</strain>
    </source>
</reference>
<name>A0ABX5NLZ9_9HYPH</name>
<feature type="domain" description="EF-hand" evidence="2">
    <location>
        <begin position="79"/>
        <end position="114"/>
    </location>
</feature>
<dbReference type="Proteomes" id="UP000247536">
    <property type="component" value="Unassembled WGS sequence"/>
</dbReference>
<feature type="region of interest" description="Disordered" evidence="1">
    <location>
        <begin position="17"/>
        <end position="59"/>
    </location>
</feature>
<evidence type="ECO:0000259" key="2">
    <source>
        <dbReference type="PROSITE" id="PS50222"/>
    </source>
</evidence>
<keyword evidence="4" id="KW-1185">Reference proteome</keyword>
<sequence>MTGIILSSESGAAGRVSISSLDTNGDGIISDKELEAAKSGRTQDPTVSSENAATGSGSQVRGSMISMLLQISSMDTESEPALDTRDLFSAIDADGDGRITQDEYVAARPEDVSEEEATADFVELDTEQTGFLTEEAFTAGFADAPQSLDDATYDASAEDTVSIFDILAEMERVINAYRENGGEAQQA</sequence>
<feature type="compositionally biased region" description="Polar residues" evidence="1">
    <location>
        <begin position="40"/>
        <end position="59"/>
    </location>
</feature>
<dbReference type="SUPFAM" id="SSF47473">
    <property type="entry name" value="EF-hand"/>
    <property type="match status" value="1"/>
</dbReference>
<accession>A0ABX5NLZ9</accession>